<evidence type="ECO:0000259" key="5">
    <source>
        <dbReference type="PROSITE" id="PS50931"/>
    </source>
</evidence>
<keyword evidence="2" id="KW-0805">Transcription regulation</keyword>
<evidence type="ECO:0000256" key="4">
    <source>
        <dbReference type="ARBA" id="ARBA00023163"/>
    </source>
</evidence>
<comment type="caution">
    <text evidence="6">The sequence shown here is derived from an EMBL/GenBank/DDBJ whole genome shotgun (WGS) entry which is preliminary data.</text>
</comment>
<evidence type="ECO:0000313" key="7">
    <source>
        <dbReference type="Proteomes" id="UP001431902"/>
    </source>
</evidence>
<dbReference type="Gene3D" id="3.40.190.290">
    <property type="match status" value="1"/>
</dbReference>
<dbReference type="InterPro" id="IPR036388">
    <property type="entry name" value="WH-like_DNA-bd_sf"/>
</dbReference>
<dbReference type="Pfam" id="PF00126">
    <property type="entry name" value="HTH_1"/>
    <property type="match status" value="1"/>
</dbReference>
<accession>A0ABT6X9J3</accession>
<evidence type="ECO:0000256" key="1">
    <source>
        <dbReference type="ARBA" id="ARBA00009437"/>
    </source>
</evidence>
<dbReference type="InterPro" id="IPR050950">
    <property type="entry name" value="HTH-type_LysR_regulators"/>
</dbReference>
<dbReference type="InterPro" id="IPR036390">
    <property type="entry name" value="WH_DNA-bd_sf"/>
</dbReference>
<protein>
    <submittedName>
        <fullName evidence="6">LysR family transcriptional regulator</fullName>
    </submittedName>
</protein>
<dbReference type="PANTHER" id="PTHR30419">
    <property type="entry name" value="HTH-TYPE TRANSCRIPTIONAL REGULATOR YBHD"/>
    <property type="match status" value="1"/>
</dbReference>
<name>A0ABT6X9J3_9BURK</name>
<dbReference type="RefSeq" id="WP_283225132.1">
    <property type="nucleotide sequence ID" value="NZ_JASGBH010000010.1"/>
</dbReference>
<dbReference type="PROSITE" id="PS50931">
    <property type="entry name" value="HTH_LYSR"/>
    <property type="match status" value="1"/>
</dbReference>
<evidence type="ECO:0000256" key="2">
    <source>
        <dbReference type="ARBA" id="ARBA00023015"/>
    </source>
</evidence>
<evidence type="ECO:0000256" key="3">
    <source>
        <dbReference type="ARBA" id="ARBA00023125"/>
    </source>
</evidence>
<keyword evidence="3" id="KW-0238">DNA-binding</keyword>
<keyword evidence="4" id="KW-0804">Transcription</keyword>
<dbReference type="SUPFAM" id="SSF46785">
    <property type="entry name" value="Winged helix' DNA-binding domain"/>
    <property type="match status" value="1"/>
</dbReference>
<evidence type="ECO:0000313" key="6">
    <source>
        <dbReference type="EMBL" id="MDI9234785.1"/>
    </source>
</evidence>
<organism evidence="6 7">
    <name type="scientific">Limnohabitans lacus</name>
    <dbReference type="NCBI Taxonomy" id="3045173"/>
    <lineage>
        <taxon>Bacteria</taxon>
        <taxon>Pseudomonadati</taxon>
        <taxon>Pseudomonadota</taxon>
        <taxon>Betaproteobacteria</taxon>
        <taxon>Burkholderiales</taxon>
        <taxon>Comamonadaceae</taxon>
        <taxon>Limnohabitans</taxon>
    </lineage>
</organism>
<dbReference type="Pfam" id="PF03466">
    <property type="entry name" value="LysR_substrate"/>
    <property type="match status" value="1"/>
</dbReference>
<dbReference type="PRINTS" id="PR00039">
    <property type="entry name" value="HTHLYSR"/>
</dbReference>
<proteinExistence type="inferred from homology"/>
<dbReference type="InterPro" id="IPR005119">
    <property type="entry name" value="LysR_subst-bd"/>
</dbReference>
<gene>
    <name evidence="6" type="ORF">QLQ16_13185</name>
</gene>
<feature type="domain" description="HTH lysR-type" evidence="5">
    <location>
        <begin position="2"/>
        <end position="59"/>
    </location>
</feature>
<reference evidence="6" key="1">
    <citation type="submission" date="2023-05" db="EMBL/GenBank/DDBJ databases">
        <title>Limnohabitans sp. strain HM2-2 Genome sequencing and assembly.</title>
        <authorList>
            <person name="Jung Y."/>
        </authorList>
    </citation>
    <scope>NUCLEOTIDE SEQUENCE</scope>
    <source>
        <strain evidence="6">HM2-2</strain>
    </source>
</reference>
<dbReference type="Proteomes" id="UP001431902">
    <property type="component" value="Unassembled WGS sequence"/>
</dbReference>
<sequence length="312" mass="34771">MLNLRRLEHFAVIAEEKSFLKAALRLNLTQPALTRSIQTLEDSLGLLLFNRAQEGVNLTDAGQRLLPRALRMLGDAENLRREARQLVGMDRGHVNFGVGVFPAEAFLTRVLIEQVQEKPGLTVDVDIGNWQRLRSKLERNELDFVVALTHSLPPPADFVVHPLPPQRFGFFVRHGHPLLGLDERSQRMALRQYKLIGPLLPLQARQSLTEVYQLDSHEELPIGMSCDSVAVLQKVMLESDCVLFATHEALPVASLQDSFAVLPHVRYAAAEPLATALIHAQGRVLSPAAVWLIGKIEQVLRLNADPAEKAKV</sequence>
<dbReference type="SUPFAM" id="SSF53850">
    <property type="entry name" value="Periplasmic binding protein-like II"/>
    <property type="match status" value="1"/>
</dbReference>
<comment type="similarity">
    <text evidence="1">Belongs to the LysR transcriptional regulatory family.</text>
</comment>
<dbReference type="EMBL" id="JASGBH010000010">
    <property type="protein sequence ID" value="MDI9234785.1"/>
    <property type="molecule type" value="Genomic_DNA"/>
</dbReference>
<keyword evidence="7" id="KW-1185">Reference proteome</keyword>
<dbReference type="InterPro" id="IPR000847">
    <property type="entry name" value="LysR_HTH_N"/>
</dbReference>
<dbReference type="PANTHER" id="PTHR30419:SF30">
    <property type="entry name" value="LYSR FAMILY TRANSCRIPTIONAL REGULATOR"/>
    <property type="match status" value="1"/>
</dbReference>
<dbReference type="Gene3D" id="1.10.10.10">
    <property type="entry name" value="Winged helix-like DNA-binding domain superfamily/Winged helix DNA-binding domain"/>
    <property type="match status" value="1"/>
</dbReference>